<dbReference type="OrthoDB" id="10016951at2759"/>
<dbReference type="Pfam" id="PF04103">
    <property type="entry name" value="CD20"/>
    <property type="match status" value="1"/>
</dbReference>
<name>A0A1W0XEK6_HYPEX</name>
<feature type="transmembrane region" description="Helical" evidence="7">
    <location>
        <begin position="165"/>
        <end position="184"/>
    </location>
</feature>
<keyword evidence="4 7" id="KW-1133">Transmembrane helix</keyword>
<proteinExistence type="inferred from homology"/>
<evidence type="ECO:0000256" key="7">
    <source>
        <dbReference type="SAM" id="Phobius"/>
    </source>
</evidence>
<dbReference type="PANTHER" id="PTHR23320:SF130">
    <property type="entry name" value="TRANSMEMBRANE PROTEIN 212"/>
    <property type="match status" value="1"/>
</dbReference>
<evidence type="ECO:0000256" key="3">
    <source>
        <dbReference type="ARBA" id="ARBA00022692"/>
    </source>
</evidence>
<dbReference type="GO" id="GO:0016020">
    <property type="term" value="C:membrane"/>
    <property type="evidence" value="ECO:0007669"/>
    <property type="project" value="UniProtKB-SubCell"/>
</dbReference>
<evidence type="ECO:0000256" key="1">
    <source>
        <dbReference type="ARBA" id="ARBA00004141"/>
    </source>
</evidence>
<feature type="transmembrane region" description="Helical" evidence="7">
    <location>
        <begin position="63"/>
        <end position="82"/>
    </location>
</feature>
<reference evidence="9" key="1">
    <citation type="submission" date="2017-01" db="EMBL/GenBank/DDBJ databases">
        <title>Comparative genomics of anhydrobiosis in the tardigrade Hypsibius dujardini.</title>
        <authorList>
            <person name="Yoshida Y."/>
            <person name="Koutsovoulos G."/>
            <person name="Laetsch D."/>
            <person name="Stevens L."/>
            <person name="Kumar S."/>
            <person name="Horikawa D."/>
            <person name="Ishino K."/>
            <person name="Komine S."/>
            <person name="Tomita M."/>
            <person name="Blaxter M."/>
            <person name="Arakawa K."/>
        </authorList>
    </citation>
    <scope>NUCLEOTIDE SEQUENCE [LARGE SCALE GENOMIC DNA]</scope>
    <source>
        <strain evidence="9">Z151</strain>
    </source>
</reference>
<keyword evidence="9" id="KW-1185">Reference proteome</keyword>
<comment type="subcellular location">
    <subcellularLocation>
        <location evidence="1">Membrane</location>
        <topology evidence="1">Multi-pass membrane protein</topology>
    </subcellularLocation>
</comment>
<evidence type="ECO:0000256" key="6">
    <source>
        <dbReference type="SAM" id="MobiDB-lite"/>
    </source>
</evidence>
<feature type="transmembrane region" description="Helical" evidence="7">
    <location>
        <begin position="94"/>
        <end position="122"/>
    </location>
</feature>
<accession>A0A1W0XEK6</accession>
<dbReference type="AlphaFoldDB" id="A0A1W0XEK6"/>
<feature type="region of interest" description="Disordered" evidence="6">
    <location>
        <begin position="245"/>
        <end position="270"/>
    </location>
</feature>
<protein>
    <submittedName>
        <fullName evidence="8">Uncharacterized protein</fullName>
    </submittedName>
</protein>
<gene>
    <name evidence="8" type="ORF">BV898_00062</name>
</gene>
<evidence type="ECO:0000256" key="2">
    <source>
        <dbReference type="ARBA" id="ARBA00009565"/>
    </source>
</evidence>
<dbReference type="PANTHER" id="PTHR23320">
    <property type="entry name" value="MEMBRANE-SPANNING 4-DOMAINS SUBFAMILY A MS4A -RELATED"/>
    <property type="match status" value="1"/>
</dbReference>
<comment type="caution">
    <text evidence="8">The sequence shown here is derived from an EMBL/GenBank/DDBJ whole genome shotgun (WGS) entry which is preliminary data.</text>
</comment>
<evidence type="ECO:0000313" key="9">
    <source>
        <dbReference type="Proteomes" id="UP000192578"/>
    </source>
</evidence>
<evidence type="ECO:0000313" key="8">
    <source>
        <dbReference type="EMBL" id="OQV25920.1"/>
    </source>
</evidence>
<dbReference type="InterPro" id="IPR030417">
    <property type="entry name" value="MS4A"/>
</dbReference>
<keyword evidence="5 7" id="KW-0472">Membrane</keyword>
<keyword evidence="3 7" id="KW-0812">Transmembrane</keyword>
<dbReference type="EMBL" id="MTYJ01000001">
    <property type="protein sequence ID" value="OQV25920.1"/>
    <property type="molecule type" value="Genomic_DNA"/>
</dbReference>
<evidence type="ECO:0000256" key="5">
    <source>
        <dbReference type="ARBA" id="ARBA00023136"/>
    </source>
</evidence>
<sequence length="270" mass="30070">MATIASDALPCSCSCTRANRAQCQRQSGTRRHATRLRTYFGIVGDNRLGMGLWYMDTMTETGAGLWGGAVFIATGIVGILATRPNPLNVSRKGLFIGFLGMSVFSSVLSAGMIAFCIISLIVGDNIYYYTYYNSYNYDSYDYNSYNYNSAAYWGNFFYRNRDAFLGIRILSLFIYATQFVFYIITSAFSCCDVCTSNQANAAVVYHVHDGQPQQQFHGPPQPQFTTLTPGNVNYANMQGMPVHSPHFQPPPPSYAPDMQQHFNETSKRGG</sequence>
<dbReference type="InterPro" id="IPR007237">
    <property type="entry name" value="CD20-like"/>
</dbReference>
<comment type="similarity">
    <text evidence="2">Belongs to the MS4A family.</text>
</comment>
<dbReference type="Proteomes" id="UP000192578">
    <property type="component" value="Unassembled WGS sequence"/>
</dbReference>
<organism evidence="8 9">
    <name type="scientific">Hypsibius exemplaris</name>
    <name type="common">Freshwater tardigrade</name>
    <dbReference type="NCBI Taxonomy" id="2072580"/>
    <lineage>
        <taxon>Eukaryota</taxon>
        <taxon>Metazoa</taxon>
        <taxon>Ecdysozoa</taxon>
        <taxon>Tardigrada</taxon>
        <taxon>Eutardigrada</taxon>
        <taxon>Parachela</taxon>
        <taxon>Hypsibioidea</taxon>
        <taxon>Hypsibiidae</taxon>
        <taxon>Hypsibius</taxon>
    </lineage>
</organism>
<evidence type="ECO:0000256" key="4">
    <source>
        <dbReference type="ARBA" id="ARBA00022989"/>
    </source>
</evidence>